<sequence length="174" mass="19295">MYLGCFDLGQNSKETESGLLPSYLYFQSPSMKSQQSRELANSEPTELLGQMTASLSTMQTTDQTLHLKNITVSSSSSSIEKQGEVASEFVNPFHVTEDLNKKQEVAFLLKELDILKANNKKLQEKLSEKDKELKTIKLDLELHGRAAEAKIAERAAGEIEGEPDSARESPLMSV</sequence>
<organism evidence="1 2">
    <name type="scientific">Sphaerodactylus townsendi</name>
    <dbReference type="NCBI Taxonomy" id="933632"/>
    <lineage>
        <taxon>Eukaryota</taxon>
        <taxon>Metazoa</taxon>
        <taxon>Chordata</taxon>
        <taxon>Craniata</taxon>
        <taxon>Vertebrata</taxon>
        <taxon>Euteleostomi</taxon>
        <taxon>Lepidosauria</taxon>
        <taxon>Squamata</taxon>
        <taxon>Bifurcata</taxon>
        <taxon>Gekkota</taxon>
        <taxon>Sphaerodactylidae</taxon>
        <taxon>Sphaerodactylus</taxon>
    </lineage>
</organism>
<evidence type="ECO:0000313" key="2">
    <source>
        <dbReference type="Proteomes" id="UP000827872"/>
    </source>
</evidence>
<protein>
    <submittedName>
        <fullName evidence="1">Uncharacterized protein</fullName>
    </submittedName>
</protein>
<name>A0ACB8G4G8_9SAUR</name>
<gene>
    <name evidence="1" type="ORF">K3G42_030635</name>
</gene>
<dbReference type="EMBL" id="CM037615">
    <property type="protein sequence ID" value="KAH8014613.1"/>
    <property type="molecule type" value="Genomic_DNA"/>
</dbReference>
<accession>A0ACB8G4G8</accession>
<reference evidence="1" key="1">
    <citation type="submission" date="2021-08" db="EMBL/GenBank/DDBJ databases">
        <title>The first chromosome-level gecko genome reveals the dynamic sex chromosomes of Neotropical dwarf geckos (Sphaerodactylidae: Sphaerodactylus).</title>
        <authorList>
            <person name="Pinto B.J."/>
            <person name="Keating S.E."/>
            <person name="Gamble T."/>
        </authorList>
    </citation>
    <scope>NUCLEOTIDE SEQUENCE</scope>
    <source>
        <strain evidence="1">TG3544</strain>
    </source>
</reference>
<keyword evidence="2" id="KW-1185">Reference proteome</keyword>
<comment type="caution">
    <text evidence="1">The sequence shown here is derived from an EMBL/GenBank/DDBJ whole genome shotgun (WGS) entry which is preliminary data.</text>
</comment>
<proteinExistence type="predicted"/>
<evidence type="ECO:0000313" key="1">
    <source>
        <dbReference type="EMBL" id="KAH8014613.1"/>
    </source>
</evidence>
<dbReference type="Proteomes" id="UP000827872">
    <property type="component" value="Linkage Group LG02"/>
</dbReference>